<comment type="caution">
    <text evidence="1">The sequence shown here is derived from an EMBL/GenBank/DDBJ whole genome shotgun (WGS) entry which is preliminary data.</text>
</comment>
<organism evidence="1 2">
    <name type="scientific">Lipomyces kononenkoae</name>
    <name type="common">Yeast</name>
    <dbReference type="NCBI Taxonomy" id="34357"/>
    <lineage>
        <taxon>Eukaryota</taxon>
        <taxon>Fungi</taxon>
        <taxon>Dikarya</taxon>
        <taxon>Ascomycota</taxon>
        <taxon>Saccharomycotina</taxon>
        <taxon>Lipomycetes</taxon>
        <taxon>Lipomycetales</taxon>
        <taxon>Lipomycetaceae</taxon>
        <taxon>Lipomyces</taxon>
    </lineage>
</organism>
<keyword evidence="2" id="KW-1185">Reference proteome</keyword>
<sequence>MSGCSLSTAQLIHLHQMAWLRIVLIYGLPLAAALRVFGSPKLDAPLHEAEVRLSQGEAYSLEDSVASILDSFSPCFLGNSAKGSDDDDGLQEVYSKLCELAPPPSCFRNMLALILPSCEILTTDERVMFSIRLTLCELSAALIKPPRSCSVGLEDPQNRHFCLKDLEASPQFWTSFSGNFRSIATICLAERKNHEKEEVIRLHQNITAIQAHALHVLRDQLAEIDLEGQSLSKIVASWTKVLADMESNMLALDKNIERLSAKSADQLEKQTMAMMSVLESTIARAMALDDISGTIIERLKEDSTGLFQLSASLKSSMEASHGAAEIYAMAMKTHMASFVDSTLSNYTKIKEALADVSLSLSSTSQDASLISEQQKYMEQVILAERIRFDNMVQDQGLMLDRLHESHRVASETADLLFTLKESAEQGISSITSQSDAATQRVRDTFEDVESTLQKFITSVEVAESTFLRLRSNVATRLFLFSVCILIFLSNHVVVKYGIVFFIFLHEIGPFEWHHNLRDFRLIPLHMIRTPTHVLIPGVAIVVGIFGLFTYACWWLNSRSQSKSRNIQRKGSPGGSLGEIRRGIPEEVLYY</sequence>
<accession>A0ACC3TBA8</accession>
<evidence type="ECO:0000313" key="1">
    <source>
        <dbReference type="EMBL" id="KAK9240704.1"/>
    </source>
</evidence>
<protein>
    <submittedName>
        <fullName evidence="1">Tht1-like nuclear fusion protein-domain-containing protein</fullName>
    </submittedName>
</protein>
<proteinExistence type="predicted"/>
<evidence type="ECO:0000313" key="2">
    <source>
        <dbReference type="Proteomes" id="UP001433508"/>
    </source>
</evidence>
<reference evidence="2" key="1">
    <citation type="journal article" date="2024" name="Front. Bioeng. Biotechnol.">
        <title>Genome-scale model development and genomic sequencing of the oleaginous clade Lipomyces.</title>
        <authorList>
            <person name="Czajka J.J."/>
            <person name="Han Y."/>
            <person name="Kim J."/>
            <person name="Mondo S.J."/>
            <person name="Hofstad B.A."/>
            <person name="Robles A."/>
            <person name="Haridas S."/>
            <person name="Riley R."/>
            <person name="LaButti K."/>
            <person name="Pangilinan J."/>
            <person name="Andreopoulos W."/>
            <person name="Lipzen A."/>
            <person name="Yan J."/>
            <person name="Wang M."/>
            <person name="Ng V."/>
            <person name="Grigoriev I.V."/>
            <person name="Spatafora J.W."/>
            <person name="Magnuson J.K."/>
            <person name="Baker S.E."/>
            <person name="Pomraning K.R."/>
        </authorList>
    </citation>
    <scope>NUCLEOTIDE SEQUENCE [LARGE SCALE GENOMIC DNA]</scope>
    <source>
        <strain evidence="2">CBS 7786</strain>
    </source>
</reference>
<name>A0ACC3TBA8_LIPKO</name>
<dbReference type="Proteomes" id="UP001433508">
    <property type="component" value="Unassembled WGS sequence"/>
</dbReference>
<dbReference type="EMBL" id="MU971338">
    <property type="protein sequence ID" value="KAK9240704.1"/>
    <property type="molecule type" value="Genomic_DNA"/>
</dbReference>
<gene>
    <name evidence="1" type="ORF">V1525DRAFT_369873</name>
</gene>